<feature type="transmembrane region" description="Helical" evidence="1">
    <location>
        <begin position="36"/>
        <end position="55"/>
    </location>
</feature>
<gene>
    <name evidence="2" type="ORF">L2716_11755</name>
</gene>
<evidence type="ECO:0000313" key="3">
    <source>
        <dbReference type="Proteomes" id="UP001649381"/>
    </source>
</evidence>
<reference evidence="2 3" key="1">
    <citation type="submission" date="2022-01" db="EMBL/GenBank/DDBJ databases">
        <title>Alkalihalobacillus sp. EGI L200015, a novel bacterium isolated from a salt lake sediment.</title>
        <authorList>
            <person name="Gao L."/>
            <person name="Fang B.-Z."/>
            <person name="Li W.-J."/>
        </authorList>
    </citation>
    <scope>NUCLEOTIDE SEQUENCE [LARGE SCALE GENOMIC DNA]</scope>
    <source>
        <strain evidence="2 3">KCTC 12718</strain>
    </source>
</reference>
<proteinExistence type="predicted"/>
<keyword evidence="1" id="KW-0472">Membrane</keyword>
<comment type="caution">
    <text evidence="2">The sequence shown here is derived from an EMBL/GenBank/DDBJ whole genome shotgun (WGS) entry which is preliminary data.</text>
</comment>
<keyword evidence="1" id="KW-0812">Transmembrane</keyword>
<protein>
    <submittedName>
        <fullName evidence="2">Uncharacterized protein</fullName>
    </submittedName>
</protein>
<name>A0ABS9H3B3_9BACL</name>
<sequence>MELARRINIPVHKYLNLFIQMIEENERYFRAYRVRALIWSFFTPIIMFVPSYLLLASFDTFNFTSVIQFILAIILLITWIAFPGIFLYVNADFNKASWVWMWIWLSLSCISLIVWIIFLL</sequence>
<feature type="transmembrane region" description="Helical" evidence="1">
    <location>
        <begin position="98"/>
        <end position="118"/>
    </location>
</feature>
<feature type="transmembrane region" description="Helical" evidence="1">
    <location>
        <begin position="67"/>
        <end position="89"/>
    </location>
</feature>
<dbReference type="RefSeq" id="WP_236334837.1">
    <property type="nucleotide sequence ID" value="NZ_JAKIJS010000001.1"/>
</dbReference>
<evidence type="ECO:0000256" key="1">
    <source>
        <dbReference type="SAM" id="Phobius"/>
    </source>
</evidence>
<keyword evidence="3" id="KW-1185">Reference proteome</keyword>
<accession>A0ABS9H3B3</accession>
<dbReference type="Proteomes" id="UP001649381">
    <property type="component" value="Unassembled WGS sequence"/>
</dbReference>
<keyword evidence="1" id="KW-1133">Transmembrane helix</keyword>
<evidence type="ECO:0000313" key="2">
    <source>
        <dbReference type="EMBL" id="MCF6138404.1"/>
    </source>
</evidence>
<organism evidence="2 3">
    <name type="scientific">Pseudalkalibacillus berkeleyi</name>
    <dbReference type="NCBI Taxonomy" id="1069813"/>
    <lineage>
        <taxon>Bacteria</taxon>
        <taxon>Bacillati</taxon>
        <taxon>Bacillota</taxon>
        <taxon>Bacilli</taxon>
        <taxon>Bacillales</taxon>
        <taxon>Fictibacillaceae</taxon>
        <taxon>Pseudalkalibacillus</taxon>
    </lineage>
</organism>
<dbReference type="EMBL" id="JAKIJS010000001">
    <property type="protein sequence ID" value="MCF6138404.1"/>
    <property type="molecule type" value="Genomic_DNA"/>
</dbReference>